<feature type="domain" description="Peptidase C-terminal archaeal/bacterial" evidence="10">
    <location>
        <begin position="433"/>
        <end position="499"/>
    </location>
</feature>
<evidence type="ECO:0000259" key="10">
    <source>
        <dbReference type="Pfam" id="PF04151"/>
    </source>
</evidence>
<keyword evidence="3 7" id="KW-0479">Metal-binding</keyword>
<dbReference type="GO" id="GO:0008235">
    <property type="term" value="F:metalloexopeptidase activity"/>
    <property type="evidence" value="ECO:0007669"/>
    <property type="project" value="InterPro"/>
</dbReference>
<keyword evidence="1 12" id="KW-0031">Aminopeptidase</keyword>
<proteinExistence type="predicted"/>
<dbReference type="InterPro" id="IPR007484">
    <property type="entry name" value="Peptidase_M28"/>
</dbReference>
<feature type="domain" description="Peptidase M28" evidence="11">
    <location>
        <begin position="196"/>
        <end position="384"/>
    </location>
</feature>
<accession>A0A099KSM9</accession>
<dbReference type="PIRSF" id="PIRSF036685">
    <property type="entry name" value="BacLeuNPeptidase"/>
    <property type="match status" value="1"/>
</dbReference>
<keyword evidence="6 7" id="KW-0862">Zinc</keyword>
<feature type="binding site" evidence="7">
    <location>
        <position position="215"/>
    </location>
    <ligand>
        <name>Zn(2+)</name>
        <dbReference type="ChEBI" id="CHEBI:29105"/>
        <label>1</label>
    </ligand>
</feature>
<name>A0A099KSM9_COLPS</name>
<evidence type="ECO:0000256" key="5">
    <source>
        <dbReference type="ARBA" id="ARBA00022801"/>
    </source>
</evidence>
<evidence type="ECO:0000256" key="9">
    <source>
        <dbReference type="SAM" id="SignalP"/>
    </source>
</evidence>
<feature type="domain" description="Peptidase C-terminal archaeal/bacterial" evidence="10">
    <location>
        <begin position="541"/>
        <end position="606"/>
    </location>
</feature>
<dbReference type="AlphaFoldDB" id="A0A099KSM9"/>
<keyword evidence="5 12" id="KW-0378">Hydrolase</keyword>
<dbReference type="GO" id="GO:0046872">
    <property type="term" value="F:metal ion binding"/>
    <property type="evidence" value="ECO:0007669"/>
    <property type="project" value="UniProtKB-KW"/>
</dbReference>
<gene>
    <name evidence="12" type="ORF">GAB14E_2339</name>
</gene>
<dbReference type="GO" id="GO:0004177">
    <property type="term" value="F:aminopeptidase activity"/>
    <property type="evidence" value="ECO:0007669"/>
    <property type="project" value="UniProtKB-KW"/>
</dbReference>
<comment type="cofactor">
    <cofactor evidence="7">
        <name>Zn(2+)</name>
        <dbReference type="ChEBI" id="CHEBI:29105"/>
    </cofactor>
    <text evidence="7">Binds 2 Zn(2+) ions per subunit.</text>
</comment>
<protein>
    <submittedName>
        <fullName evidence="12">Leucyl aminopeptidase, Vibriolysin</fullName>
        <ecNumber evidence="12">3.4.11.10</ecNumber>
        <ecNumber evidence="12">3.4.24.25</ecNumber>
    </submittedName>
</protein>
<dbReference type="Gene3D" id="3.40.630.10">
    <property type="entry name" value="Zn peptidases"/>
    <property type="match status" value="1"/>
</dbReference>
<dbReference type="PANTHER" id="PTHR12147">
    <property type="entry name" value="METALLOPEPTIDASE M28 FAMILY MEMBER"/>
    <property type="match status" value="1"/>
</dbReference>
<feature type="binding site" evidence="7">
    <location>
        <position position="374"/>
    </location>
    <ligand>
        <name>Zn(2+)</name>
        <dbReference type="ChEBI" id="CHEBI:29105"/>
        <label>2</label>
        <note>catalytic</note>
    </ligand>
</feature>
<dbReference type="GO" id="GO:0006508">
    <property type="term" value="P:proteolysis"/>
    <property type="evidence" value="ECO:0007669"/>
    <property type="project" value="UniProtKB-KW"/>
</dbReference>
<evidence type="ECO:0000313" key="13">
    <source>
        <dbReference type="Proteomes" id="UP000029868"/>
    </source>
</evidence>
<evidence type="ECO:0000313" key="12">
    <source>
        <dbReference type="EMBL" id="KGJ93784.1"/>
    </source>
</evidence>
<organism evidence="12 13">
    <name type="scientific">Colwellia psychrerythraea</name>
    <name type="common">Vibrio psychroerythus</name>
    <dbReference type="NCBI Taxonomy" id="28229"/>
    <lineage>
        <taxon>Bacteria</taxon>
        <taxon>Pseudomonadati</taxon>
        <taxon>Pseudomonadota</taxon>
        <taxon>Gammaproteobacteria</taxon>
        <taxon>Alteromonadales</taxon>
        <taxon>Colwelliaceae</taxon>
        <taxon>Colwellia</taxon>
    </lineage>
</organism>
<evidence type="ECO:0000256" key="7">
    <source>
        <dbReference type="PIRSR" id="PIRSR036685-1"/>
    </source>
</evidence>
<feature type="binding site" evidence="7">
    <location>
        <position position="234"/>
    </location>
    <ligand>
        <name>Zn(2+)</name>
        <dbReference type="ChEBI" id="CHEBI:29105"/>
        <label>1</label>
    </ligand>
</feature>
<dbReference type="SUPFAM" id="SSF53187">
    <property type="entry name" value="Zn-dependent exopeptidases"/>
    <property type="match status" value="1"/>
</dbReference>
<dbReference type="Pfam" id="PF04389">
    <property type="entry name" value="Peptidase_M28"/>
    <property type="match status" value="1"/>
</dbReference>
<feature type="disulfide bond" evidence="8">
    <location>
        <begin position="341"/>
        <end position="345"/>
    </location>
</feature>
<keyword evidence="4 9" id="KW-0732">Signal</keyword>
<reference evidence="12 13" key="1">
    <citation type="submission" date="2014-08" db="EMBL/GenBank/DDBJ databases">
        <title>Genomic and Phenotypic Diversity of Colwellia psychrerythraea strains from Disparate Marine Basins.</title>
        <authorList>
            <person name="Techtmann S.M."/>
            <person name="Stelling S.C."/>
            <person name="Utturkar S.M."/>
            <person name="Alshibli N."/>
            <person name="Harris A."/>
            <person name="Brown S.D."/>
            <person name="Hazen T.C."/>
        </authorList>
    </citation>
    <scope>NUCLEOTIDE SEQUENCE [LARGE SCALE GENOMIC DNA]</scope>
    <source>
        <strain evidence="12 13">GAB14E</strain>
    </source>
</reference>
<evidence type="ECO:0000256" key="8">
    <source>
        <dbReference type="PIRSR" id="PIRSR036685-2"/>
    </source>
</evidence>
<dbReference type="EC" id="3.4.11.10" evidence="12"/>
<evidence type="ECO:0000256" key="2">
    <source>
        <dbReference type="ARBA" id="ARBA00022670"/>
    </source>
</evidence>
<dbReference type="InterPro" id="IPR012189">
    <property type="entry name" value="Pept_M28E_Ap1"/>
</dbReference>
<feature type="signal peptide" evidence="9">
    <location>
        <begin position="1"/>
        <end position="22"/>
    </location>
</feature>
<dbReference type="InterPro" id="IPR045175">
    <property type="entry name" value="M28_fam"/>
</dbReference>
<dbReference type="CDD" id="cd03879">
    <property type="entry name" value="M28_AAP"/>
    <property type="match status" value="1"/>
</dbReference>
<dbReference type="Gene3D" id="2.60.120.380">
    <property type="match status" value="2"/>
</dbReference>
<dbReference type="PANTHER" id="PTHR12147:SF56">
    <property type="entry name" value="AMINOPEPTIDASE YDR415C-RELATED"/>
    <property type="match status" value="1"/>
</dbReference>
<evidence type="ECO:0000256" key="4">
    <source>
        <dbReference type="ARBA" id="ARBA00022729"/>
    </source>
</evidence>
<dbReference type="EMBL" id="JQEC01000021">
    <property type="protein sequence ID" value="KGJ93784.1"/>
    <property type="molecule type" value="Genomic_DNA"/>
</dbReference>
<dbReference type="InterPro" id="IPR007280">
    <property type="entry name" value="Peptidase_C_arc/bac"/>
</dbReference>
<dbReference type="RefSeq" id="WP_033082023.1">
    <property type="nucleotide sequence ID" value="NZ_JQEC01000021.1"/>
</dbReference>
<dbReference type="EC" id="3.4.24.25" evidence="12"/>
<evidence type="ECO:0000256" key="3">
    <source>
        <dbReference type="ARBA" id="ARBA00022723"/>
    </source>
</evidence>
<feature type="binding site" evidence="7">
    <location>
        <position position="269"/>
    </location>
    <ligand>
        <name>Zn(2+)</name>
        <dbReference type="ChEBI" id="CHEBI:29105"/>
        <label>2</label>
        <note>catalytic</note>
    </ligand>
</feature>
<dbReference type="OrthoDB" id="9790784at2"/>
<evidence type="ECO:0000256" key="1">
    <source>
        <dbReference type="ARBA" id="ARBA00022438"/>
    </source>
</evidence>
<evidence type="ECO:0000259" key="11">
    <source>
        <dbReference type="Pfam" id="PF04389"/>
    </source>
</evidence>
<feature type="binding site" evidence="7">
    <location>
        <position position="296"/>
    </location>
    <ligand>
        <name>Zn(2+)</name>
        <dbReference type="ChEBI" id="CHEBI:29105"/>
        <label>1</label>
    </ligand>
</feature>
<dbReference type="Pfam" id="PF04151">
    <property type="entry name" value="PPC"/>
    <property type="match status" value="2"/>
</dbReference>
<dbReference type="Proteomes" id="UP000029868">
    <property type="component" value="Unassembled WGS sequence"/>
</dbReference>
<keyword evidence="8" id="KW-1015">Disulfide bond</keyword>
<feature type="chain" id="PRO_5001949071" evidence="9">
    <location>
        <begin position="23"/>
        <end position="622"/>
    </location>
</feature>
<comment type="caution">
    <text evidence="12">The sequence shown here is derived from an EMBL/GenBank/DDBJ whole genome shotgun (WGS) entry which is preliminary data.</text>
</comment>
<keyword evidence="2" id="KW-0645">Protease</keyword>
<evidence type="ECO:0000256" key="6">
    <source>
        <dbReference type="ARBA" id="ARBA00022833"/>
    </source>
</evidence>
<dbReference type="PATRIC" id="fig|28229.3.peg.1964"/>
<sequence length="622" mass="66396">MNKLLSGLCLFSGIILSSSALGQPELNDKKVWISIGTDAAKLISQKHQGIINLQHLKSVSSAVLSTTTIAQLPEAQIDRLSEFMHDNFNRCGGFFYHESLADAQAYTQAQQQLLPAAAVNYSIDNATTVDALLTELTASNITATIDSLASYNNRYYSQQSGADAANWLKNKWSNIAAERSDINVELFQHSWKQPSVIATITGSTNNEEIVIIGGHLDSINGGNPTTGRAPGADDNASGIAVITETLRAVIASGFKPERTIKIIAYAAEEVGLRGSQAIAKSYKAAGNNVVGVVQFDMTANKGSADKDIVFMTDFTNDGQNQFLVQLIDTYLPGISYGFDQCGYGCSDHASWHNEGYATSMPFESRMNDINGKIHTANDSSYNINHIVNFTKLSMSYLGELAKGTADNTGNPTNELQNGVTKTGIVGTAKQQTFYTLDVPAGATDLSFNTSGGTGDADLFVKFGAKPSLSVQDCKSTSSGNTETCTITNVQTGTYHVMVEAWSAISGVSLTGRYTDGSTGGNEPINDIHNNISVAQGQWQHYTQVLPAGYSNMTINISGGTGDADLYIRHGAQSTSTLHDCRPYLNGNTESCSFTAPAAGTWYLDIHGYQAASGLTLTLQATP</sequence>